<dbReference type="RefSeq" id="WP_099874255.1">
    <property type="nucleotide sequence ID" value="NZ_CP024608.1"/>
</dbReference>
<dbReference type="InterPro" id="IPR057666">
    <property type="entry name" value="DrpA_SLOG"/>
</dbReference>
<sequence length="376" mass="38780">MQDTDPAHPVSQAERLAAWVRLEQTPGVGPGTAHRLLSRFGTPQSIFSASHLSLRELVSDSVARALCEPMPHACAAYLDTVHDWLAQPDHHLLTPDDPAFPPLLRELAMPPLLLYAAGRVALLSAPAVAVVGSRNATGQGAANARAFASALSGAGLTIVSGLALGIDAAAHDGGLRGPGSTVAVTGTGADRIYPRRNEELARRIAEEGCIVSEYPLGTGPSPGNFPRRNRLISGMCCAVLVVEAAAGSGSLITARLAAEQGRDVFAIPGSIHSPLSKGCHSLIRDGATLVDCVDDILIPLQVAPLATLDVAAPETAIRDAGQLALLDALAYEPSGADALAALTGSDPGTLAGQLLALELAGHLERLPGGLFQRVKR</sequence>
<organism evidence="4 5">
    <name type="scientific">Massilia violaceinigra</name>
    <dbReference type="NCBI Taxonomy" id="2045208"/>
    <lineage>
        <taxon>Bacteria</taxon>
        <taxon>Pseudomonadati</taxon>
        <taxon>Pseudomonadota</taxon>
        <taxon>Betaproteobacteria</taxon>
        <taxon>Burkholderiales</taxon>
        <taxon>Oxalobacteraceae</taxon>
        <taxon>Telluria group</taxon>
        <taxon>Massilia</taxon>
    </lineage>
</organism>
<dbReference type="GO" id="GO:0009294">
    <property type="term" value="P:DNA-mediated transformation"/>
    <property type="evidence" value="ECO:0007669"/>
    <property type="project" value="InterPro"/>
</dbReference>
<gene>
    <name evidence="4" type="primary">dprA</name>
    <name evidence="4" type="ORF">CR152_06930</name>
</gene>
<reference evidence="4" key="1">
    <citation type="submission" date="2017-10" db="EMBL/GenBank/DDBJ databases">
        <title>Massilia psychrophilum sp. nov., a novel purple-pigmented bacterium isolated from Tianshan glacier, Xinjiang Municipality, China.</title>
        <authorList>
            <person name="Wang H."/>
        </authorList>
    </citation>
    <scope>NUCLEOTIDE SEQUENCE [LARGE SCALE GENOMIC DNA]</scope>
    <source>
        <strain evidence="4">B2</strain>
    </source>
</reference>
<keyword evidence="5" id="KW-1185">Reference proteome</keyword>
<dbReference type="AlphaFoldDB" id="A0A2D2DH08"/>
<feature type="domain" description="Smf/DprA SLOG" evidence="2">
    <location>
        <begin position="92"/>
        <end position="298"/>
    </location>
</feature>
<dbReference type="Pfam" id="PF17782">
    <property type="entry name" value="WHD_DprA"/>
    <property type="match status" value="1"/>
</dbReference>
<dbReference type="Gene3D" id="3.40.50.450">
    <property type="match status" value="1"/>
</dbReference>
<dbReference type="InterPro" id="IPR036390">
    <property type="entry name" value="WH_DNA-bd_sf"/>
</dbReference>
<dbReference type="NCBIfam" id="TIGR00732">
    <property type="entry name" value="dprA"/>
    <property type="match status" value="1"/>
</dbReference>
<dbReference type="Gene3D" id="1.10.10.10">
    <property type="entry name" value="Winged helix-like DNA-binding domain superfamily/Winged helix DNA-binding domain"/>
    <property type="match status" value="1"/>
</dbReference>
<dbReference type="PANTHER" id="PTHR43022">
    <property type="entry name" value="PROTEIN SMF"/>
    <property type="match status" value="1"/>
</dbReference>
<evidence type="ECO:0000259" key="2">
    <source>
        <dbReference type="Pfam" id="PF02481"/>
    </source>
</evidence>
<dbReference type="Pfam" id="PF02481">
    <property type="entry name" value="DNA_processg_A"/>
    <property type="match status" value="1"/>
</dbReference>
<accession>A0A2D2DH08</accession>
<evidence type="ECO:0000259" key="3">
    <source>
        <dbReference type="Pfam" id="PF17782"/>
    </source>
</evidence>
<dbReference type="InterPro" id="IPR003488">
    <property type="entry name" value="DprA"/>
</dbReference>
<dbReference type="KEGG" id="mass:CR152_06930"/>
<dbReference type="SUPFAM" id="SSF102405">
    <property type="entry name" value="MCP/YpsA-like"/>
    <property type="match status" value="1"/>
</dbReference>
<dbReference type="Proteomes" id="UP000229897">
    <property type="component" value="Chromosome"/>
</dbReference>
<dbReference type="InterPro" id="IPR010994">
    <property type="entry name" value="RuvA_2-like"/>
</dbReference>
<comment type="similarity">
    <text evidence="1">Belongs to the DprA/Smf family.</text>
</comment>
<name>A0A2D2DH08_9BURK</name>
<proteinExistence type="inferred from homology"/>
<evidence type="ECO:0000313" key="4">
    <source>
        <dbReference type="EMBL" id="ATQ74267.1"/>
    </source>
</evidence>
<protein>
    <submittedName>
        <fullName evidence="4">DNA-protecting protein DprA</fullName>
    </submittedName>
</protein>
<dbReference type="InterPro" id="IPR041614">
    <property type="entry name" value="DprA_WH"/>
</dbReference>
<dbReference type="PANTHER" id="PTHR43022:SF1">
    <property type="entry name" value="PROTEIN SMF"/>
    <property type="match status" value="1"/>
</dbReference>
<evidence type="ECO:0000256" key="1">
    <source>
        <dbReference type="ARBA" id="ARBA00006525"/>
    </source>
</evidence>
<dbReference type="EMBL" id="CP024608">
    <property type="protein sequence ID" value="ATQ74267.1"/>
    <property type="molecule type" value="Genomic_DNA"/>
</dbReference>
<evidence type="ECO:0000313" key="5">
    <source>
        <dbReference type="Proteomes" id="UP000229897"/>
    </source>
</evidence>
<dbReference type="InterPro" id="IPR036388">
    <property type="entry name" value="WH-like_DNA-bd_sf"/>
</dbReference>
<dbReference type="SUPFAM" id="SSF46785">
    <property type="entry name" value="Winged helix' DNA-binding domain"/>
    <property type="match status" value="1"/>
</dbReference>
<feature type="domain" description="DprA winged helix" evidence="3">
    <location>
        <begin position="311"/>
        <end position="369"/>
    </location>
</feature>
<dbReference type="SUPFAM" id="SSF47781">
    <property type="entry name" value="RuvA domain 2-like"/>
    <property type="match status" value="1"/>
</dbReference>
<dbReference type="OrthoDB" id="9785707at2"/>